<evidence type="ECO:0000259" key="4">
    <source>
        <dbReference type="PROSITE" id="PS51525"/>
    </source>
</evidence>
<dbReference type="EMBL" id="CM000763">
    <property type="protein sequence ID" value="OQU85264.1"/>
    <property type="molecule type" value="Genomic_DNA"/>
</dbReference>
<keyword evidence="2" id="KW-0804">Transcription</keyword>
<reference evidence="5 6" key="1">
    <citation type="journal article" date="2009" name="Nature">
        <title>The Sorghum bicolor genome and the diversification of grasses.</title>
        <authorList>
            <person name="Paterson A.H."/>
            <person name="Bowers J.E."/>
            <person name="Bruggmann R."/>
            <person name="Dubchak I."/>
            <person name="Grimwood J."/>
            <person name="Gundlach H."/>
            <person name="Haberer G."/>
            <person name="Hellsten U."/>
            <person name="Mitros T."/>
            <person name="Poliakov A."/>
            <person name="Schmutz J."/>
            <person name="Spannagl M."/>
            <person name="Tang H."/>
            <person name="Wang X."/>
            <person name="Wicker T."/>
            <person name="Bharti A.K."/>
            <person name="Chapman J."/>
            <person name="Feltus F.A."/>
            <person name="Gowik U."/>
            <person name="Grigoriev I.V."/>
            <person name="Lyons E."/>
            <person name="Maher C.A."/>
            <person name="Martis M."/>
            <person name="Narechania A."/>
            <person name="Otillar R.P."/>
            <person name="Penning B.W."/>
            <person name="Salamov A.A."/>
            <person name="Wang Y."/>
            <person name="Zhang L."/>
            <person name="Carpita N.C."/>
            <person name="Freeling M."/>
            <person name="Gingle A.R."/>
            <person name="Hash C.T."/>
            <person name="Keller B."/>
            <person name="Klein P."/>
            <person name="Kresovich S."/>
            <person name="McCann M.C."/>
            <person name="Ming R."/>
            <person name="Peterson D.G."/>
            <person name="Mehboob-ur-Rahman"/>
            <person name="Ware D."/>
            <person name="Westhoff P."/>
            <person name="Mayer K.F."/>
            <person name="Messing J."/>
            <person name="Rokhsar D.S."/>
        </authorList>
    </citation>
    <scope>NUCLEOTIDE SEQUENCE [LARGE SCALE GENOMIC DNA]</scope>
    <source>
        <strain evidence="6">cv. BTx623</strain>
    </source>
</reference>
<dbReference type="Proteomes" id="UP000000768">
    <property type="component" value="Chromosome 4"/>
</dbReference>
<accession>A0A1Z5RNE8</accession>
<organism evidence="5 6">
    <name type="scientific">Sorghum bicolor</name>
    <name type="common">Sorghum</name>
    <name type="synonym">Sorghum vulgare</name>
    <dbReference type="NCBI Taxonomy" id="4558"/>
    <lineage>
        <taxon>Eukaryota</taxon>
        <taxon>Viridiplantae</taxon>
        <taxon>Streptophyta</taxon>
        <taxon>Embryophyta</taxon>
        <taxon>Tracheophyta</taxon>
        <taxon>Spermatophyta</taxon>
        <taxon>Magnoliopsida</taxon>
        <taxon>Liliopsida</taxon>
        <taxon>Poales</taxon>
        <taxon>Poaceae</taxon>
        <taxon>PACMAD clade</taxon>
        <taxon>Panicoideae</taxon>
        <taxon>Andropogonodae</taxon>
        <taxon>Andropogoneae</taxon>
        <taxon>Sorghinae</taxon>
        <taxon>Sorghum</taxon>
    </lineage>
</organism>
<dbReference type="InterPro" id="IPR027353">
    <property type="entry name" value="NET_dom"/>
</dbReference>
<keyword evidence="6" id="KW-1185">Reference proteome</keyword>
<feature type="domain" description="NET" evidence="4">
    <location>
        <begin position="157"/>
        <end position="237"/>
    </location>
</feature>
<name>A0A1Z5RNE8_SORBI</name>
<dbReference type="Gene3D" id="1.20.1270.220">
    <property type="match status" value="1"/>
</dbReference>
<dbReference type="Pfam" id="PF17035">
    <property type="entry name" value="BET"/>
    <property type="match status" value="1"/>
</dbReference>
<protein>
    <recommendedName>
        <fullName evidence="4">NET domain-containing protein</fullName>
    </recommendedName>
</protein>
<dbReference type="eggNOG" id="ENOG502R437">
    <property type="taxonomic scope" value="Eukaryota"/>
</dbReference>
<evidence type="ECO:0000256" key="1">
    <source>
        <dbReference type="ARBA" id="ARBA00023015"/>
    </source>
</evidence>
<dbReference type="OMA" id="PRRPACK"/>
<dbReference type="AlphaFoldDB" id="A0A1Z5RNE8"/>
<dbReference type="PROSITE" id="PS51525">
    <property type="entry name" value="NET"/>
    <property type="match status" value="1"/>
</dbReference>
<dbReference type="FunCoup" id="A0A1Z5RNE8">
    <property type="interactions" value="129"/>
</dbReference>
<dbReference type="Gramene" id="OQU85264">
    <property type="protein sequence ID" value="OQU85264"/>
    <property type="gene ID" value="SORBI_3004G207733"/>
</dbReference>
<gene>
    <name evidence="5" type="ORF">SORBI_3004G207733</name>
</gene>
<dbReference type="InParanoid" id="A0A1Z5RNE8"/>
<sequence>MFAPSPAVRPFAGGVPRRAATAPSDASERASGKKRPRVAPARDSSACLTKMIRNRNSVVTAAAAGMELLTVGGERSSQELLQKRLASELDALRGLLKKAELISRGGEACKGGAPTAGKKERFLASKSNQRAKPIEGSGGNAPSAKRRKISTLAEQKQKQKQIPAPRMSPEERNQLAGRLSSLCGELPGHIVEFLQKHFGDADSHGEIEINIDSVEDLVLFELKTRLDKFAEESKDDKLAEESKGEVVLEQEEEEYIDICGLSPIIETGNVPSSSSSGDSDSDSGSGSESDSDQMMATSAQPPSEPASGTAQSTAQAESVSGESIGVPAPVTVAVSEVAQSGEAKKVQAVQRAAPKPVSLAGLLYRAKVRRELLEMERAALPDESIHPRDLQRLGIMEYGHPSLMRQLGLVLKVDA</sequence>
<evidence type="ECO:0000313" key="5">
    <source>
        <dbReference type="EMBL" id="OQU85264.1"/>
    </source>
</evidence>
<evidence type="ECO:0000256" key="2">
    <source>
        <dbReference type="ARBA" id="ARBA00023163"/>
    </source>
</evidence>
<reference evidence="6" key="2">
    <citation type="journal article" date="2018" name="Plant J.">
        <title>The Sorghum bicolor reference genome: improved assembly, gene annotations, a transcriptome atlas, and signatures of genome organization.</title>
        <authorList>
            <person name="McCormick R.F."/>
            <person name="Truong S.K."/>
            <person name="Sreedasyam A."/>
            <person name="Jenkins J."/>
            <person name="Shu S."/>
            <person name="Sims D."/>
            <person name="Kennedy M."/>
            <person name="Amirebrahimi M."/>
            <person name="Weers B.D."/>
            <person name="McKinley B."/>
            <person name="Mattison A."/>
            <person name="Morishige D.T."/>
            <person name="Grimwood J."/>
            <person name="Schmutz J."/>
            <person name="Mullet J.E."/>
        </authorList>
    </citation>
    <scope>NUCLEOTIDE SEQUENCE [LARGE SCALE GENOMIC DNA]</scope>
    <source>
        <strain evidence="6">cv. BTx623</strain>
    </source>
</reference>
<feature type="compositionally biased region" description="Polar residues" evidence="3">
    <location>
        <begin position="294"/>
        <end position="321"/>
    </location>
</feature>
<evidence type="ECO:0000256" key="3">
    <source>
        <dbReference type="SAM" id="MobiDB-lite"/>
    </source>
</evidence>
<feature type="region of interest" description="Disordered" evidence="3">
    <location>
        <begin position="267"/>
        <end position="322"/>
    </location>
</feature>
<feature type="region of interest" description="Disordered" evidence="3">
    <location>
        <begin position="1"/>
        <end position="44"/>
    </location>
</feature>
<proteinExistence type="predicted"/>
<evidence type="ECO:0000313" key="6">
    <source>
        <dbReference type="Proteomes" id="UP000000768"/>
    </source>
</evidence>
<dbReference type="InterPro" id="IPR038336">
    <property type="entry name" value="NET_sf"/>
</dbReference>
<feature type="region of interest" description="Disordered" evidence="3">
    <location>
        <begin position="110"/>
        <end position="172"/>
    </location>
</feature>
<keyword evidence="1" id="KW-0805">Transcription regulation</keyword>
<feature type="compositionally biased region" description="Low complexity" evidence="3">
    <location>
        <begin position="272"/>
        <end position="288"/>
    </location>
</feature>
<dbReference type="STRING" id="4558.A0A1Z5RNE8"/>
<dbReference type="OrthoDB" id="673904at2759"/>
<dbReference type="PANTHER" id="PTHR45926">
    <property type="entry name" value="OSJNBA0053K19.4 PROTEIN"/>
    <property type="match status" value="1"/>
</dbReference>